<organism evidence="2 3">
    <name type="scientific">Panaeolus cyanescens</name>
    <dbReference type="NCBI Taxonomy" id="181874"/>
    <lineage>
        <taxon>Eukaryota</taxon>
        <taxon>Fungi</taxon>
        <taxon>Dikarya</taxon>
        <taxon>Basidiomycota</taxon>
        <taxon>Agaricomycotina</taxon>
        <taxon>Agaricomycetes</taxon>
        <taxon>Agaricomycetidae</taxon>
        <taxon>Agaricales</taxon>
        <taxon>Agaricineae</taxon>
        <taxon>Galeropsidaceae</taxon>
        <taxon>Panaeolus</taxon>
    </lineage>
</organism>
<proteinExistence type="predicted"/>
<sequence length="81" mass="8543">MHFLPNFVILSLLLGTFNLLALARPVETPTARADGGPLGDTLDDALAIIPEASVNVQLYQKTVLGVKVNADGSSVPRDLSN</sequence>
<gene>
    <name evidence="2" type="ORF">CVT24_003661</name>
</gene>
<accession>A0A409W8K5</accession>
<evidence type="ECO:0000256" key="1">
    <source>
        <dbReference type="SAM" id="SignalP"/>
    </source>
</evidence>
<keyword evidence="3" id="KW-1185">Reference proteome</keyword>
<dbReference type="EMBL" id="NHTK01005722">
    <property type="protein sequence ID" value="PPQ74837.1"/>
    <property type="molecule type" value="Genomic_DNA"/>
</dbReference>
<name>A0A409W8K5_9AGAR</name>
<reference evidence="2 3" key="1">
    <citation type="journal article" date="2018" name="Evol. Lett.">
        <title>Horizontal gene cluster transfer increased hallucinogenic mushroom diversity.</title>
        <authorList>
            <person name="Reynolds H.T."/>
            <person name="Vijayakumar V."/>
            <person name="Gluck-Thaler E."/>
            <person name="Korotkin H.B."/>
            <person name="Matheny P.B."/>
            <person name="Slot J.C."/>
        </authorList>
    </citation>
    <scope>NUCLEOTIDE SEQUENCE [LARGE SCALE GENOMIC DNA]</scope>
    <source>
        <strain evidence="2 3">2629</strain>
    </source>
</reference>
<evidence type="ECO:0000313" key="2">
    <source>
        <dbReference type="EMBL" id="PPQ74837.1"/>
    </source>
</evidence>
<protein>
    <submittedName>
        <fullName evidence="2">Uncharacterized protein</fullName>
    </submittedName>
</protein>
<dbReference type="Proteomes" id="UP000284842">
    <property type="component" value="Unassembled WGS sequence"/>
</dbReference>
<dbReference type="AlphaFoldDB" id="A0A409W8K5"/>
<dbReference type="InParanoid" id="A0A409W8K5"/>
<keyword evidence="1" id="KW-0732">Signal</keyword>
<feature type="chain" id="PRO_5019479134" evidence="1">
    <location>
        <begin position="24"/>
        <end position="81"/>
    </location>
</feature>
<comment type="caution">
    <text evidence="2">The sequence shown here is derived from an EMBL/GenBank/DDBJ whole genome shotgun (WGS) entry which is preliminary data.</text>
</comment>
<feature type="signal peptide" evidence="1">
    <location>
        <begin position="1"/>
        <end position="23"/>
    </location>
</feature>
<evidence type="ECO:0000313" key="3">
    <source>
        <dbReference type="Proteomes" id="UP000284842"/>
    </source>
</evidence>